<feature type="compositionally biased region" description="Polar residues" evidence="2">
    <location>
        <begin position="348"/>
        <end position="357"/>
    </location>
</feature>
<dbReference type="GO" id="GO:0070192">
    <property type="term" value="P:chromosome organization involved in meiotic cell cycle"/>
    <property type="evidence" value="ECO:0007669"/>
    <property type="project" value="TreeGrafter"/>
</dbReference>
<gene>
    <name evidence="4" type="ORF">BD310DRAFT_840982</name>
</gene>
<feature type="compositionally biased region" description="Polar residues" evidence="2">
    <location>
        <begin position="597"/>
        <end position="606"/>
    </location>
</feature>
<feature type="coiled-coil region" evidence="1">
    <location>
        <begin position="621"/>
        <end position="925"/>
    </location>
</feature>
<dbReference type="PROSITE" id="PS50013">
    <property type="entry name" value="CHROMO_2"/>
    <property type="match status" value="1"/>
</dbReference>
<dbReference type="GO" id="GO:0000722">
    <property type="term" value="P:telomere maintenance via recombination"/>
    <property type="evidence" value="ECO:0007669"/>
    <property type="project" value="TreeGrafter"/>
</dbReference>
<name>A0A4Q9QAR5_9APHY</name>
<dbReference type="InterPro" id="IPR016197">
    <property type="entry name" value="Chromo-like_dom_sf"/>
</dbReference>
<feature type="compositionally biased region" description="Acidic residues" evidence="2">
    <location>
        <begin position="950"/>
        <end position="963"/>
    </location>
</feature>
<dbReference type="PANTHER" id="PTHR18867">
    <property type="entry name" value="RAD50"/>
    <property type="match status" value="1"/>
</dbReference>
<feature type="region of interest" description="Disordered" evidence="2">
    <location>
        <begin position="937"/>
        <end position="986"/>
    </location>
</feature>
<dbReference type="AlphaFoldDB" id="A0A4Q9QAR5"/>
<dbReference type="GO" id="GO:0006302">
    <property type="term" value="P:double-strand break repair"/>
    <property type="evidence" value="ECO:0007669"/>
    <property type="project" value="TreeGrafter"/>
</dbReference>
<evidence type="ECO:0000256" key="2">
    <source>
        <dbReference type="SAM" id="MobiDB-lite"/>
    </source>
</evidence>
<feature type="compositionally biased region" description="Low complexity" evidence="2">
    <location>
        <begin position="964"/>
        <end position="980"/>
    </location>
</feature>
<dbReference type="SUPFAM" id="SSF54160">
    <property type="entry name" value="Chromo domain-like"/>
    <property type="match status" value="1"/>
</dbReference>
<dbReference type="Gene3D" id="2.40.50.40">
    <property type="match status" value="1"/>
</dbReference>
<dbReference type="EMBL" id="ML145088">
    <property type="protein sequence ID" value="TBU63744.1"/>
    <property type="molecule type" value="Genomic_DNA"/>
</dbReference>
<feature type="compositionally biased region" description="Low complexity" evidence="2">
    <location>
        <begin position="93"/>
        <end position="112"/>
    </location>
</feature>
<feature type="compositionally biased region" description="Pro residues" evidence="2">
    <location>
        <begin position="246"/>
        <end position="256"/>
    </location>
</feature>
<dbReference type="GO" id="GO:0000794">
    <property type="term" value="C:condensed nuclear chromosome"/>
    <property type="evidence" value="ECO:0007669"/>
    <property type="project" value="TreeGrafter"/>
</dbReference>
<keyword evidence="1" id="KW-0175">Coiled coil</keyword>
<feature type="region of interest" description="Disordered" evidence="2">
    <location>
        <begin position="72"/>
        <end position="619"/>
    </location>
</feature>
<dbReference type="GO" id="GO:0051880">
    <property type="term" value="F:G-quadruplex DNA binding"/>
    <property type="evidence" value="ECO:0007669"/>
    <property type="project" value="TreeGrafter"/>
</dbReference>
<feature type="compositionally biased region" description="Acidic residues" evidence="2">
    <location>
        <begin position="197"/>
        <end position="216"/>
    </location>
</feature>
<dbReference type="GO" id="GO:0007004">
    <property type="term" value="P:telomere maintenance via telomerase"/>
    <property type="evidence" value="ECO:0007669"/>
    <property type="project" value="TreeGrafter"/>
</dbReference>
<evidence type="ECO:0000313" key="4">
    <source>
        <dbReference type="EMBL" id="TBU63744.1"/>
    </source>
</evidence>
<dbReference type="GO" id="GO:0003691">
    <property type="term" value="F:double-stranded telomeric DNA binding"/>
    <property type="evidence" value="ECO:0007669"/>
    <property type="project" value="TreeGrafter"/>
</dbReference>
<feature type="compositionally biased region" description="Basic and acidic residues" evidence="2">
    <location>
        <begin position="569"/>
        <end position="581"/>
    </location>
</feature>
<protein>
    <recommendedName>
        <fullName evidence="3">Chromo domain-containing protein</fullName>
    </recommendedName>
</protein>
<dbReference type="InterPro" id="IPR000953">
    <property type="entry name" value="Chromo/chromo_shadow_dom"/>
</dbReference>
<evidence type="ECO:0000259" key="3">
    <source>
        <dbReference type="PROSITE" id="PS50013"/>
    </source>
</evidence>
<feature type="non-terminal residue" evidence="4">
    <location>
        <position position="1044"/>
    </location>
</feature>
<accession>A0A4Q9QAR5</accession>
<dbReference type="GO" id="GO:0043047">
    <property type="term" value="F:single-stranded telomeric DNA binding"/>
    <property type="evidence" value="ECO:0007669"/>
    <property type="project" value="TreeGrafter"/>
</dbReference>
<feature type="compositionally biased region" description="Basic and acidic residues" evidence="2">
    <location>
        <begin position="72"/>
        <end position="81"/>
    </location>
</feature>
<dbReference type="GO" id="GO:0006338">
    <property type="term" value="P:chromatin remodeling"/>
    <property type="evidence" value="ECO:0007669"/>
    <property type="project" value="UniProtKB-ARBA"/>
</dbReference>
<dbReference type="GO" id="GO:0030870">
    <property type="term" value="C:Mre11 complex"/>
    <property type="evidence" value="ECO:0007669"/>
    <property type="project" value="TreeGrafter"/>
</dbReference>
<dbReference type="PANTHER" id="PTHR18867:SF12">
    <property type="entry name" value="DNA REPAIR PROTEIN RAD50"/>
    <property type="match status" value="1"/>
</dbReference>
<feature type="compositionally biased region" description="Basic residues" evidence="2">
    <location>
        <begin position="82"/>
        <end position="92"/>
    </location>
</feature>
<proteinExistence type="predicted"/>
<feature type="compositionally biased region" description="Basic residues" evidence="2">
    <location>
        <begin position="259"/>
        <end position="270"/>
    </location>
</feature>
<dbReference type="Proteomes" id="UP000292082">
    <property type="component" value="Unassembled WGS sequence"/>
</dbReference>
<feature type="compositionally biased region" description="Acidic residues" evidence="2">
    <location>
        <begin position="1"/>
        <end position="10"/>
    </location>
</feature>
<feature type="compositionally biased region" description="Acidic residues" evidence="2">
    <location>
        <begin position="516"/>
        <end position="529"/>
    </location>
</feature>
<feature type="domain" description="Chromo" evidence="3">
    <location>
        <begin position="28"/>
        <end position="85"/>
    </location>
</feature>
<feature type="compositionally biased region" description="Basic and acidic residues" evidence="2">
    <location>
        <begin position="940"/>
        <end position="949"/>
    </location>
</feature>
<feature type="compositionally biased region" description="Low complexity" evidence="2">
    <location>
        <begin position="293"/>
        <end position="314"/>
    </location>
</feature>
<feature type="compositionally biased region" description="Polar residues" evidence="2">
    <location>
        <begin position="272"/>
        <end position="288"/>
    </location>
</feature>
<sequence length="1044" mass="116307">MPDAEYDSSPDVEPTQTQFDPDGEGDLWEVEKILAEKGNKYLVKWAGTDNTGKPWPNSWVFKKDTTDDLIQDWKRKKEENKRKKTVATKKRGSSTSSKTTKRAASTSTTSTTRRTRQSVVGASTSPLKPRPLAKVPSSRASPASVRDESPSPHKRRRNTRGSLGAGLESSEAELSRPRKKRKLEIEVMQPPPRYSSEDEEEAGTVSEEDEDDEDDESTGRVVPITKVGPPRNVKRRRKTQATVHTSPPPDRYPPDLPVRRKPSPPAKRYHAPNSQSHRNGEPSSSRLPNGTKKPANAPSKASSSRAAAESMNAAGPRPSHLSLQTRQLLMQEDEENTQEALGIIHPVVQQNFSQSPRVSPPRQRAYSAEPEPEPDGEPRPIRSNTVQGHGRPTANDTFSRLGIVPETQAMEAQDTLDEPPYDPTQHDLTSELSVLRTPPRRLEGPLSHPGSVPSVVSKMKSKRKGKSKELHPIPRLSPSDFRPYLPQEEEDIEQFSSPEKDARRTQHAAQPLTQDTIEEDFSQDIDNFMDWEGGAQPHEDPSASLHENGPELSLGPELTPPDAGSGPRKAMEQLLSKEKLGRNAPISPEVSALQELPPTSTTQQAEADSMSQQPSMRSSQIAELNAILEEKDEKLTQLEGQIEELQARISELENENAAGRTSFETELEVLRAESGEKSEQISLVESQLVELQLQMTQLTADNKNQRAQHEVQIRELTESLEERNEQVAQLEGALVELQEEVEAIGAEKEKLEAAQESTTRESDANREDELAALQQGLAILQEELASARQRHNETVAALSDRLQQTIQECERRVKRAEDDRDLFKKLYDEASTHAQRLAKENIELEEGRQRAEDRAQAGVAMVRATFSEQAKALQSEIEQLRVLNKILTDKDERTNDEVRARAAREPELQEENVKLRGEFQDMKREMQKMSAIIAQMSSIEAREDRRGGDETDEDEDYVPDSDGEGSTTSSGLESGSSSSDSHGRALSVRVRESLSYAPSPGGELLSICQYVTGEVMCNQTFATFQECINHANDVHYPDVEMLDL</sequence>
<keyword evidence="5" id="KW-1185">Reference proteome</keyword>
<feature type="region of interest" description="Disordered" evidence="2">
    <location>
        <begin position="1"/>
        <end position="25"/>
    </location>
</feature>
<organism evidence="4 5">
    <name type="scientific">Dichomitus squalens</name>
    <dbReference type="NCBI Taxonomy" id="114155"/>
    <lineage>
        <taxon>Eukaryota</taxon>
        <taxon>Fungi</taxon>
        <taxon>Dikarya</taxon>
        <taxon>Basidiomycota</taxon>
        <taxon>Agaricomycotina</taxon>
        <taxon>Agaricomycetes</taxon>
        <taxon>Polyporales</taxon>
        <taxon>Polyporaceae</taxon>
        <taxon>Dichomitus</taxon>
    </lineage>
</organism>
<evidence type="ECO:0000313" key="5">
    <source>
        <dbReference type="Proteomes" id="UP000292082"/>
    </source>
</evidence>
<dbReference type="Gene3D" id="1.10.287.1490">
    <property type="match status" value="1"/>
</dbReference>
<reference evidence="4 5" key="1">
    <citation type="submission" date="2019-01" db="EMBL/GenBank/DDBJ databases">
        <title>Draft genome sequences of three monokaryotic isolates of the white-rot basidiomycete fungus Dichomitus squalens.</title>
        <authorList>
            <consortium name="DOE Joint Genome Institute"/>
            <person name="Lopez S.C."/>
            <person name="Andreopoulos B."/>
            <person name="Pangilinan J."/>
            <person name="Lipzen A."/>
            <person name="Riley R."/>
            <person name="Ahrendt S."/>
            <person name="Ng V."/>
            <person name="Barry K."/>
            <person name="Daum C."/>
            <person name="Grigoriev I.V."/>
            <person name="Hilden K.S."/>
            <person name="Makela M.R."/>
            <person name="de Vries R.P."/>
        </authorList>
    </citation>
    <scope>NUCLEOTIDE SEQUENCE [LARGE SCALE GENOMIC DNA]</scope>
    <source>
        <strain evidence="4 5">CBS 464.89</strain>
    </source>
</reference>
<dbReference type="STRING" id="114155.A0A4Q9QAR5"/>
<evidence type="ECO:0000256" key="1">
    <source>
        <dbReference type="SAM" id="Coils"/>
    </source>
</evidence>
<feature type="compositionally biased region" description="Polar residues" evidence="2">
    <location>
        <begin position="117"/>
        <end position="126"/>
    </location>
</feature>
<feature type="compositionally biased region" description="Low complexity" evidence="2">
    <location>
        <begin position="609"/>
        <end position="619"/>
    </location>
</feature>